<comment type="caution">
    <text evidence="3">The sequence shown here is derived from an EMBL/GenBank/DDBJ whole genome shotgun (WGS) entry which is preliminary data.</text>
</comment>
<proteinExistence type="predicted"/>
<gene>
    <name evidence="3" type="ORF">PAPYR_11831</name>
</gene>
<evidence type="ECO:0000313" key="4">
    <source>
        <dbReference type="Proteomes" id="UP001141327"/>
    </source>
</evidence>
<reference evidence="3" key="1">
    <citation type="journal article" date="2022" name="bioRxiv">
        <title>Genomics of Preaxostyla Flagellates Illuminates Evolutionary Transitions and the Path Towards Mitochondrial Loss.</title>
        <authorList>
            <person name="Novak L.V.F."/>
            <person name="Treitli S.C."/>
            <person name="Pyrih J."/>
            <person name="Halakuc P."/>
            <person name="Pipaliya S.V."/>
            <person name="Vacek V."/>
            <person name="Brzon O."/>
            <person name="Soukal P."/>
            <person name="Eme L."/>
            <person name="Dacks J.B."/>
            <person name="Karnkowska A."/>
            <person name="Elias M."/>
            <person name="Hampl V."/>
        </authorList>
    </citation>
    <scope>NUCLEOTIDE SEQUENCE</scope>
    <source>
        <strain evidence="3">RCP-MX</strain>
    </source>
</reference>
<evidence type="ECO:0000313" key="3">
    <source>
        <dbReference type="EMBL" id="KAJ4453644.1"/>
    </source>
</evidence>
<organism evidence="3 4">
    <name type="scientific">Paratrimastix pyriformis</name>
    <dbReference type="NCBI Taxonomy" id="342808"/>
    <lineage>
        <taxon>Eukaryota</taxon>
        <taxon>Metamonada</taxon>
        <taxon>Preaxostyla</taxon>
        <taxon>Paratrimastigidae</taxon>
        <taxon>Paratrimastix</taxon>
    </lineage>
</organism>
<feature type="region of interest" description="Disordered" evidence="2">
    <location>
        <begin position="360"/>
        <end position="379"/>
    </location>
</feature>
<feature type="coiled-coil region" evidence="1">
    <location>
        <begin position="36"/>
        <end position="66"/>
    </location>
</feature>
<accession>A0ABQ8U302</accession>
<keyword evidence="4" id="KW-1185">Reference proteome</keyword>
<dbReference type="EMBL" id="JAPMOS010000232">
    <property type="protein sequence ID" value="KAJ4453644.1"/>
    <property type="molecule type" value="Genomic_DNA"/>
</dbReference>
<dbReference type="Proteomes" id="UP001141327">
    <property type="component" value="Unassembled WGS sequence"/>
</dbReference>
<protein>
    <submittedName>
        <fullName evidence="3">Uncharacterized protein</fullName>
    </submittedName>
</protein>
<keyword evidence="1" id="KW-0175">Coiled coil</keyword>
<sequence length="379" mass="41806">MNGNVGFRTARIARLRQVRAQARDIEQRKLLARRGLEKSKTELVAAEQAEQAAQREAQDRERQRALVRAALERYTAQSAWVIAPHHQEPEPDTEAVELRRHTAQERFEAALRHVAEERDGPLKERDAQRQRMRDFREAVQRPCLPAGWSTAVRYPTHSRGMTCGCPSSIWTHPGAFPDPPPLHPPPGLLFPMTLVRGHDPQQPFPAPTRPQAITPAIPPTRAGHIHGRQLADADAAKQQRAARASALRTARGAEAMKRLRQAQVGPLLPATAAQRSIAACEDALRELELAERARGKSTLSHPSPPRVLYTAGATIGDGAARLDHMPTALPLAHSHGAIFSGRSAADRQQAMEGYFEKLLLEEAGRAPEPGTQQPPEPER</sequence>
<name>A0ABQ8U302_9EUKA</name>
<evidence type="ECO:0000256" key="2">
    <source>
        <dbReference type="SAM" id="MobiDB-lite"/>
    </source>
</evidence>
<evidence type="ECO:0000256" key="1">
    <source>
        <dbReference type="SAM" id="Coils"/>
    </source>
</evidence>